<proteinExistence type="predicted"/>
<organism evidence="2 3">
    <name type="scientific">Branchiostoma belcheri</name>
    <name type="common">Amphioxus</name>
    <dbReference type="NCBI Taxonomy" id="7741"/>
    <lineage>
        <taxon>Eukaryota</taxon>
        <taxon>Metazoa</taxon>
        <taxon>Chordata</taxon>
        <taxon>Cephalochordata</taxon>
        <taxon>Leptocardii</taxon>
        <taxon>Amphioxiformes</taxon>
        <taxon>Branchiostomatidae</taxon>
        <taxon>Branchiostoma</taxon>
    </lineage>
</organism>
<evidence type="ECO:0000313" key="3">
    <source>
        <dbReference type="RefSeq" id="XP_019643736.1"/>
    </source>
</evidence>
<keyword evidence="1" id="KW-0175">Coiled coil</keyword>
<dbReference type="PANTHER" id="PTHR31424">
    <property type="entry name" value="PROTEIN CBG23806"/>
    <property type="match status" value="1"/>
</dbReference>
<feature type="coiled-coil region" evidence="1">
    <location>
        <begin position="133"/>
        <end position="206"/>
    </location>
</feature>
<gene>
    <name evidence="3" type="primary">LOC109484817</name>
</gene>
<dbReference type="KEGG" id="bbel:109484817"/>
<name>A0A6P5ANY2_BRABE</name>
<keyword evidence="2" id="KW-1185">Reference proteome</keyword>
<dbReference type="GeneID" id="109484817"/>
<dbReference type="RefSeq" id="XP_019643736.1">
    <property type="nucleotide sequence ID" value="XM_019788177.1"/>
</dbReference>
<dbReference type="AlphaFoldDB" id="A0A6P5ANY2"/>
<sequence length="279" mass="31429">MRPGLTPCLWCHITQEEIRDKDNCRLRIPPRTLNSLAEDHLKIVRDGKGAHKLAKLYHNAIAPVMFDVPIDQVVIPGLHISLGIYLKLFKLMEDELHDIDLKLQTYLTAVLEEGEVTKEELLADEHLGRFKAYVSAIDEARALDDKADALEEELEEEESQLAWLAYSSGAGDEMAEAVFQEACSTVQDLYEEKEKLREKAAEVRKKASVKVGQGPLTSQLDPVLQKFRVQRQAYHSQSFIGNHVNTMLQDKAIDELTSVTSSVVSSLMDNNRSKVQVAF</sequence>
<evidence type="ECO:0000313" key="2">
    <source>
        <dbReference type="Proteomes" id="UP000515135"/>
    </source>
</evidence>
<evidence type="ECO:0000256" key="1">
    <source>
        <dbReference type="SAM" id="Coils"/>
    </source>
</evidence>
<reference evidence="3" key="1">
    <citation type="submission" date="2025-08" db="UniProtKB">
        <authorList>
            <consortium name="RefSeq"/>
        </authorList>
    </citation>
    <scope>IDENTIFICATION</scope>
    <source>
        <tissue evidence="3">Gonad</tissue>
    </source>
</reference>
<protein>
    <submittedName>
        <fullName evidence="3">Uncharacterized protein LOC109484817</fullName>
    </submittedName>
</protein>
<dbReference type="OrthoDB" id="10032694at2759"/>
<dbReference type="PANTHER" id="PTHR31424:SF6">
    <property type="match status" value="1"/>
</dbReference>
<accession>A0A6P5ANY2</accession>
<dbReference type="Proteomes" id="UP000515135">
    <property type="component" value="Unplaced"/>
</dbReference>